<dbReference type="AlphaFoldDB" id="A0A5B1CDX2"/>
<accession>A0A5B1CDX2</accession>
<dbReference type="OrthoDB" id="276253at2"/>
<name>A0A5B1CDX2_9BACT</name>
<proteinExistence type="predicted"/>
<dbReference type="InterPro" id="IPR039567">
    <property type="entry name" value="Gly-zipper"/>
</dbReference>
<protein>
    <recommendedName>
        <fullName evidence="2">Glycine zipper domain-containing protein</fullName>
    </recommendedName>
</protein>
<evidence type="ECO:0000256" key="1">
    <source>
        <dbReference type="SAM" id="SignalP"/>
    </source>
</evidence>
<evidence type="ECO:0000313" key="4">
    <source>
        <dbReference type="Proteomes" id="UP000322699"/>
    </source>
</evidence>
<feature type="signal peptide" evidence="1">
    <location>
        <begin position="1"/>
        <end position="18"/>
    </location>
</feature>
<evidence type="ECO:0000259" key="2">
    <source>
        <dbReference type="Pfam" id="PF13488"/>
    </source>
</evidence>
<dbReference type="RefSeq" id="WP_068264335.1">
    <property type="nucleotide sequence ID" value="NZ_LWSK01000059.1"/>
</dbReference>
<dbReference type="Proteomes" id="UP000322699">
    <property type="component" value="Unassembled WGS sequence"/>
</dbReference>
<dbReference type="EMBL" id="VRLW01000001">
    <property type="protein sequence ID" value="KAA1257663.1"/>
    <property type="molecule type" value="Genomic_DNA"/>
</dbReference>
<dbReference type="Pfam" id="PF13488">
    <property type="entry name" value="Gly-zipper_Omp"/>
    <property type="match status" value="1"/>
</dbReference>
<feature type="chain" id="PRO_5022818110" description="Glycine zipper domain-containing protein" evidence="1">
    <location>
        <begin position="19"/>
        <end position="192"/>
    </location>
</feature>
<feature type="domain" description="Glycine zipper" evidence="2">
    <location>
        <begin position="39"/>
        <end position="82"/>
    </location>
</feature>
<organism evidence="3 4">
    <name type="scientific">Rubripirellula obstinata</name>
    <dbReference type="NCBI Taxonomy" id="406547"/>
    <lineage>
        <taxon>Bacteria</taxon>
        <taxon>Pseudomonadati</taxon>
        <taxon>Planctomycetota</taxon>
        <taxon>Planctomycetia</taxon>
        <taxon>Pirellulales</taxon>
        <taxon>Pirellulaceae</taxon>
        <taxon>Rubripirellula</taxon>
    </lineage>
</organism>
<comment type="caution">
    <text evidence="3">The sequence shown here is derived from an EMBL/GenBank/DDBJ whole genome shotgun (WGS) entry which is preliminary data.</text>
</comment>
<keyword evidence="4" id="KW-1185">Reference proteome</keyword>
<gene>
    <name evidence="3" type="ORF">LF1_01510</name>
</gene>
<reference evidence="3 4" key="1">
    <citation type="submission" date="2019-08" db="EMBL/GenBank/DDBJ databases">
        <title>Deep-cultivation of Planctomycetes and their phenomic and genomic characterization uncovers novel biology.</title>
        <authorList>
            <person name="Wiegand S."/>
            <person name="Jogler M."/>
            <person name="Boedeker C."/>
            <person name="Pinto D."/>
            <person name="Vollmers J."/>
            <person name="Rivas-Marin E."/>
            <person name="Kohn T."/>
            <person name="Peeters S.H."/>
            <person name="Heuer A."/>
            <person name="Rast P."/>
            <person name="Oberbeckmann S."/>
            <person name="Bunk B."/>
            <person name="Jeske O."/>
            <person name="Meyerdierks A."/>
            <person name="Storesund J.E."/>
            <person name="Kallscheuer N."/>
            <person name="Luecker S."/>
            <person name="Lage O.M."/>
            <person name="Pohl T."/>
            <person name="Merkel B.J."/>
            <person name="Hornburger P."/>
            <person name="Mueller R.-W."/>
            <person name="Bruemmer F."/>
            <person name="Labrenz M."/>
            <person name="Spormann A.M."/>
            <person name="Op Den Camp H."/>
            <person name="Overmann J."/>
            <person name="Amann R."/>
            <person name="Jetten M.S.M."/>
            <person name="Mascher T."/>
            <person name="Medema M.H."/>
            <person name="Devos D.P."/>
            <person name="Kaster A.-K."/>
            <person name="Ovreas L."/>
            <person name="Rohde M."/>
            <person name="Galperin M.Y."/>
            <person name="Jogler C."/>
        </authorList>
    </citation>
    <scope>NUCLEOTIDE SEQUENCE [LARGE SCALE GENOMIC DNA]</scope>
    <source>
        <strain evidence="3 4">LF1</strain>
    </source>
</reference>
<keyword evidence="1" id="KW-0732">Signal</keyword>
<evidence type="ECO:0000313" key="3">
    <source>
        <dbReference type="EMBL" id="KAA1257663.1"/>
    </source>
</evidence>
<sequence length="192" mass="20400" precursor="true">MKSRFTLLIVLIVISAQAATAQFSLDPRHRNRRGGALLGGLAGAAIGVAIGDRGNNETAGALIGGAVGAVAGGAIGDAKDRRINHNRIYHSNHHSNFHSGHHSPQYVVPGHSIHPPVYNVEPVHPTPAGNYVQPLTTHDVVTMVRSGLSEMMVINQIRYRGMAVPLSVSELIGLHQQGISEPILEAMQGTLR</sequence>